<dbReference type="GO" id="GO:0016705">
    <property type="term" value="F:oxidoreductase activity, acting on paired donors, with incorporation or reduction of molecular oxygen"/>
    <property type="evidence" value="ECO:0007669"/>
    <property type="project" value="InterPro"/>
</dbReference>
<comment type="caution">
    <text evidence="8">The sequence shown here is derived from an EMBL/GenBank/DDBJ whole genome shotgun (WGS) entry which is preliminary data.</text>
</comment>
<evidence type="ECO:0000313" key="8">
    <source>
        <dbReference type="EMBL" id="GFJ81897.1"/>
    </source>
</evidence>
<dbReference type="PANTHER" id="PTHR46696">
    <property type="entry name" value="P450, PUTATIVE (EUROFUNG)-RELATED"/>
    <property type="match status" value="1"/>
</dbReference>
<keyword evidence="2 7" id="KW-0349">Heme</keyword>
<dbReference type="GO" id="GO:0004497">
    <property type="term" value="F:monooxygenase activity"/>
    <property type="evidence" value="ECO:0007669"/>
    <property type="project" value="UniProtKB-KW"/>
</dbReference>
<evidence type="ECO:0000256" key="1">
    <source>
        <dbReference type="ARBA" id="ARBA00010617"/>
    </source>
</evidence>
<dbReference type="GO" id="GO:0005506">
    <property type="term" value="F:iron ion binding"/>
    <property type="evidence" value="ECO:0007669"/>
    <property type="project" value="InterPro"/>
</dbReference>
<evidence type="ECO:0000256" key="6">
    <source>
        <dbReference type="ARBA" id="ARBA00023033"/>
    </source>
</evidence>
<dbReference type="InterPro" id="IPR001128">
    <property type="entry name" value="Cyt_P450"/>
</dbReference>
<gene>
    <name evidence="8" type="ORF">Phou_060770</name>
</gene>
<dbReference type="InterPro" id="IPR017972">
    <property type="entry name" value="Cyt_P450_CS"/>
</dbReference>
<dbReference type="CDD" id="cd11030">
    <property type="entry name" value="CYP105-like"/>
    <property type="match status" value="1"/>
</dbReference>
<keyword evidence="9" id="KW-1185">Reference proteome</keyword>
<evidence type="ECO:0000256" key="4">
    <source>
        <dbReference type="ARBA" id="ARBA00023002"/>
    </source>
</evidence>
<dbReference type="InterPro" id="IPR036396">
    <property type="entry name" value="Cyt_P450_sf"/>
</dbReference>
<dbReference type="RefSeq" id="WP_218579254.1">
    <property type="nucleotide sequence ID" value="NZ_BAABGO010000052.1"/>
</dbReference>
<reference evidence="8 9" key="1">
    <citation type="submission" date="2020-03" db="EMBL/GenBank/DDBJ databases">
        <title>Whole genome shotgun sequence of Phytohabitans houttuyneae NBRC 108639.</title>
        <authorList>
            <person name="Komaki H."/>
            <person name="Tamura T."/>
        </authorList>
    </citation>
    <scope>NUCLEOTIDE SEQUENCE [LARGE SCALE GENOMIC DNA]</scope>
    <source>
        <strain evidence="8 9">NBRC 108639</strain>
    </source>
</reference>
<dbReference type="PRINTS" id="PR00385">
    <property type="entry name" value="P450"/>
</dbReference>
<dbReference type="Pfam" id="PF00067">
    <property type="entry name" value="p450"/>
    <property type="match status" value="1"/>
</dbReference>
<proteinExistence type="inferred from homology"/>
<name>A0A6V8KJK8_9ACTN</name>
<dbReference type="PANTHER" id="PTHR46696:SF1">
    <property type="entry name" value="CYTOCHROME P450 YJIB-RELATED"/>
    <property type="match status" value="1"/>
</dbReference>
<sequence>MTDITVADARQERPDYPIDRTCPHRLPDGYAALRAQGPVCEVKLYDGRPMWAIVGHAAARAILSDPRTSSSRSHENLMFPVPFPALGALNEARPLDTALLATDPPHHSARRRLFAPWFTVRRIATLREAVQTVVDDRLDTILAQGPPAELVSDFALPIPSMVICQLLGVPYEDHEFFEEQTRRRLDPVNGDAMLLLNGYLDRLVETKATRPGTTPRGLLDDLLETHVKDGNLDRFGLVMFAQELLIGGHDTTANMLSLSVLTLLQHPEQLAALKADDSLMAGAVEELLRSLSIVASLSRVATEDIELAGRTIRAGDGILISPMAASHDESVFEDAEEFDIHRTNLHHVAFGYGRHQCIGQNLARLEMEVALRSLFARIPALRLAVPAEQIVIRQGMLAGLVALPVEW</sequence>
<dbReference type="Proteomes" id="UP000482800">
    <property type="component" value="Unassembled WGS sequence"/>
</dbReference>
<dbReference type="GO" id="GO:0017000">
    <property type="term" value="P:antibiotic biosynthetic process"/>
    <property type="evidence" value="ECO:0007669"/>
    <property type="project" value="UniProtKB-ARBA"/>
</dbReference>
<dbReference type="InterPro" id="IPR002397">
    <property type="entry name" value="Cyt_P450_B"/>
</dbReference>
<accession>A0A6V8KJK8</accession>
<comment type="similarity">
    <text evidence="1 7">Belongs to the cytochrome P450 family.</text>
</comment>
<evidence type="ECO:0000313" key="9">
    <source>
        <dbReference type="Proteomes" id="UP000482800"/>
    </source>
</evidence>
<dbReference type="PRINTS" id="PR00359">
    <property type="entry name" value="BP450"/>
</dbReference>
<dbReference type="PROSITE" id="PS00086">
    <property type="entry name" value="CYTOCHROME_P450"/>
    <property type="match status" value="1"/>
</dbReference>
<keyword evidence="6 7" id="KW-0503">Monooxygenase</keyword>
<keyword evidence="5 7" id="KW-0408">Iron</keyword>
<keyword evidence="4 7" id="KW-0560">Oxidoreductase</keyword>
<dbReference type="EMBL" id="BLPF01000002">
    <property type="protein sequence ID" value="GFJ81897.1"/>
    <property type="molecule type" value="Genomic_DNA"/>
</dbReference>
<organism evidence="8 9">
    <name type="scientific">Phytohabitans houttuyneae</name>
    <dbReference type="NCBI Taxonomy" id="1076126"/>
    <lineage>
        <taxon>Bacteria</taxon>
        <taxon>Bacillati</taxon>
        <taxon>Actinomycetota</taxon>
        <taxon>Actinomycetes</taxon>
        <taxon>Micromonosporales</taxon>
        <taxon>Micromonosporaceae</taxon>
    </lineage>
</organism>
<dbReference type="AlphaFoldDB" id="A0A6V8KJK8"/>
<keyword evidence="3 7" id="KW-0479">Metal-binding</keyword>
<evidence type="ECO:0000256" key="2">
    <source>
        <dbReference type="ARBA" id="ARBA00022617"/>
    </source>
</evidence>
<protein>
    <submittedName>
        <fullName evidence="8">Cytochrome P450</fullName>
    </submittedName>
</protein>
<reference evidence="8 9" key="2">
    <citation type="submission" date="2020-03" db="EMBL/GenBank/DDBJ databases">
        <authorList>
            <person name="Ichikawa N."/>
            <person name="Kimura A."/>
            <person name="Kitahashi Y."/>
            <person name="Uohara A."/>
        </authorList>
    </citation>
    <scope>NUCLEOTIDE SEQUENCE [LARGE SCALE GENOMIC DNA]</scope>
    <source>
        <strain evidence="8 9">NBRC 108639</strain>
    </source>
</reference>
<dbReference type="SUPFAM" id="SSF48264">
    <property type="entry name" value="Cytochrome P450"/>
    <property type="match status" value="1"/>
</dbReference>
<evidence type="ECO:0000256" key="5">
    <source>
        <dbReference type="ARBA" id="ARBA00023004"/>
    </source>
</evidence>
<dbReference type="Gene3D" id="1.10.630.10">
    <property type="entry name" value="Cytochrome P450"/>
    <property type="match status" value="1"/>
</dbReference>
<dbReference type="GO" id="GO:0020037">
    <property type="term" value="F:heme binding"/>
    <property type="evidence" value="ECO:0007669"/>
    <property type="project" value="InterPro"/>
</dbReference>
<evidence type="ECO:0000256" key="7">
    <source>
        <dbReference type="RuleBase" id="RU000461"/>
    </source>
</evidence>
<dbReference type="FunFam" id="1.10.630.10:FF:000018">
    <property type="entry name" value="Cytochrome P450 monooxygenase"/>
    <property type="match status" value="1"/>
</dbReference>
<evidence type="ECO:0000256" key="3">
    <source>
        <dbReference type="ARBA" id="ARBA00022723"/>
    </source>
</evidence>